<keyword evidence="8" id="KW-1185">Reference proteome</keyword>
<sequence>MQKKGENINTTSFNPFFNCFRGQNGAWRSVTPGSANTLTATPTETGAITVPEFTPDPVPNHATRRVLQELLRDAVLWVSRVTDLDRFASVLAKNQPREGRDRTTKDLTTKEEQPINTQNTIEELKSKLNSIETVAVAASRRAMVRDIVRLFESWEFGRVETVVVSDESSVAMIPESQRGPTHHPPPAGLTEDGLIIPRKPPNPVKDNSERQNLHKELMFNQKIGKNVLNQKSELQRALEKQKENLAKKEMENHMATRTPELEKVIADRAKRLQANTNDDKNEDDKVINKEFQQARMKLKNRSDSKATVLVAPQPTSCVHLFGSQHLTLPLWSCLECIIRRRKNSRGHLALRCEVPRSGPAIYNWKGDTRFGLPLEIGETVQILEESQGWYRGFSTKNRSIKGIFPHSYVHLKPCKVDNEGLFESVVPLEDPVVREVTLVLREWGDIWKKIYVQREHYKFETVGKVMRDLLEWRRQLVSGTLTQDQTRELKMKIIAKIDWGNR</sequence>
<dbReference type="GO" id="GO:0031267">
    <property type="term" value="F:small GTPase binding"/>
    <property type="evidence" value="ECO:0007669"/>
    <property type="project" value="TreeGrafter"/>
</dbReference>
<evidence type="ECO:0000256" key="1">
    <source>
        <dbReference type="ARBA" id="ARBA00022443"/>
    </source>
</evidence>
<name>A0A8J6H4P0_TENMO</name>
<dbReference type="Gene3D" id="2.30.30.40">
    <property type="entry name" value="SH3 Domains"/>
    <property type="match status" value="1"/>
</dbReference>
<dbReference type="InterPro" id="IPR042455">
    <property type="entry name" value="DOCK_N_sub1"/>
</dbReference>
<proteinExistence type="predicted"/>
<dbReference type="CDD" id="cd11872">
    <property type="entry name" value="SH3_DOCK_AB"/>
    <property type="match status" value="1"/>
</dbReference>
<dbReference type="InterPro" id="IPR001452">
    <property type="entry name" value="SH3_domain"/>
</dbReference>
<dbReference type="PROSITE" id="PS50002">
    <property type="entry name" value="SH3"/>
    <property type="match status" value="1"/>
</dbReference>
<feature type="domain" description="SH3" evidence="6">
    <location>
        <begin position="353"/>
        <end position="414"/>
    </location>
</feature>
<dbReference type="Pfam" id="PF06625">
    <property type="entry name" value="DUF1151"/>
    <property type="match status" value="1"/>
</dbReference>
<dbReference type="AlphaFoldDB" id="A0A8J6H4P0"/>
<feature type="region of interest" description="Disordered" evidence="5">
    <location>
        <begin position="95"/>
        <end position="114"/>
    </location>
</feature>
<comment type="caution">
    <text evidence="7">The sequence shown here is derived from an EMBL/GenBank/DDBJ whole genome shotgun (WGS) entry which is preliminary data.</text>
</comment>
<protein>
    <recommendedName>
        <fullName evidence="6">SH3 domain-containing protein</fullName>
    </recommendedName>
</protein>
<dbReference type="GO" id="GO:0005737">
    <property type="term" value="C:cytoplasm"/>
    <property type="evidence" value="ECO:0007669"/>
    <property type="project" value="TreeGrafter"/>
</dbReference>
<evidence type="ECO:0000256" key="4">
    <source>
        <dbReference type="SAM" id="Coils"/>
    </source>
</evidence>
<dbReference type="GO" id="GO:0005886">
    <property type="term" value="C:plasma membrane"/>
    <property type="evidence" value="ECO:0007669"/>
    <property type="project" value="TreeGrafter"/>
</dbReference>
<feature type="coiled-coil region" evidence="4">
    <location>
        <begin position="224"/>
        <end position="258"/>
    </location>
</feature>
<gene>
    <name evidence="7" type="ORF">GEV33_011024</name>
</gene>
<dbReference type="PANTHER" id="PTHR45653:SF12">
    <property type="entry name" value="SPONGE, ISOFORM E"/>
    <property type="match status" value="1"/>
</dbReference>
<dbReference type="PANTHER" id="PTHR45653">
    <property type="entry name" value="DEDICATOR OF CYTOKINESIS"/>
    <property type="match status" value="1"/>
</dbReference>
<dbReference type="InterPro" id="IPR036028">
    <property type="entry name" value="SH3-like_dom_sf"/>
</dbReference>
<evidence type="ECO:0000259" key="6">
    <source>
        <dbReference type="PROSITE" id="PS50002"/>
    </source>
</evidence>
<dbReference type="SUPFAM" id="SSF50044">
    <property type="entry name" value="SH3-domain"/>
    <property type="match status" value="1"/>
</dbReference>
<dbReference type="InterPro" id="IPR032376">
    <property type="entry name" value="DOCK_N"/>
</dbReference>
<reference evidence="7" key="1">
    <citation type="journal article" date="2020" name="J Insects Food Feed">
        <title>The yellow mealworm (Tenebrio molitor) genome: a resource for the emerging insects as food and feed industry.</title>
        <authorList>
            <person name="Eriksson T."/>
            <person name="Andere A."/>
            <person name="Kelstrup H."/>
            <person name="Emery V."/>
            <person name="Picard C."/>
        </authorList>
    </citation>
    <scope>NUCLEOTIDE SEQUENCE</scope>
    <source>
        <strain evidence="7">Stoneville</strain>
        <tissue evidence="7">Whole head</tissue>
    </source>
</reference>
<dbReference type="GO" id="GO:0005085">
    <property type="term" value="F:guanyl-nucleotide exchange factor activity"/>
    <property type="evidence" value="ECO:0007669"/>
    <property type="project" value="InterPro"/>
</dbReference>
<dbReference type="Gene3D" id="1.20.1270.350">
    <property type="entry name" value="Dedicator of cytokinesis N-terminal subdomain"/>
    <property type="match status" value="1"/>
</dbReference>
<dbReference type="InterPro" id="IPR026791">
    <property type="entry name" value="DOCK"/>
</dbReference>
<dbReference type="GO" id="GO:0007264">
    <property type="term" value="P:small GTPase-mediated signal transduction"/>
    <property type="evidence" value="ECO:0007669"/>
    <property type="project" value="InterPro"/>
</dbReference>
<dbReference type="EMBL" id="JABDTM020026569">
    <property type="protein sequence ID" value="KAH0811765.1"/>
    <property type="molecule type" value="Genomic_DNA"/>
</dbReference>
<evidence type="ECO:0000313" key="7">
    <source>
        <dbReference type="EMBL" id="KAH0811765.1"/>
    </source>
</evidence>
<feature type="compositionally biased region" description="Basic and acidic residues" evidence="5">
    <location>
        <begin position="95"/>
        <end position="113"/>
    </location>
</feature>
<dbReference type="Pfam" id="PF16172">
    <property type="entry name" value="DOCK_N"/>
    <property type="match status" value="1"/>
</dbReference>
<evidence type="ECO:0000256" key="5">
    <source>
        <dbReference type="SAM" id="MobiDB-lite"/>
    </source>
</evidence>
<dbReference type="Proteomes" id="UP000719412">
    <property type="component" value="Unassembled WGS sequence"/>
</dbReference>
<keyword evidence="2 4" id="KW-0175">Coiled coil</keyword>
<evidence type="ECO:0000256" key="2">
    <source>
        <dbReference type="ARBA" id="ARBA00023054"/>
    </source>
</evidence>
<feature type="region of interest" description="Disordered" evidence="5">
    <location>
        <begin position="174"/>
        <end position="195"/>
    </location>
</feature>
<evidence type="ECO:0000256" key="3">
    <source>
        <dbReference type="PROSITE-ProRule" id="PRU00192"/>
    </source>
</evidence>
<evidence type="ECO:0000313" key="8">
    <source>
        <dbReference type="Proteomes" id="UP000719412"/>
    </source>
</evidence>
<dbReference type="InterPro" id="IPR009533">
    <property type="entry name" value="FAM107"/>
</dbReference>
<reference evidence="7" key="2">
    <citation type="submission" date="2021-08" db="EMBL/GenBank/DDBJ databases">
        <authorList>
            <person name="Eriksson T."/>
        </authorList>
    </citation>
    <scope>NUCLEOTIDE SEQUENCE</scope>
    <source>
        <strain evidence="7">Stoneville</strain>
        <tissue evidence="7">Whole head</tissue>
    </source>
</reference>
<keyword evidence="1 3" id="KW-0728">SH3 domain</keyword>
<dbReference type="SMART" id="SM00326">
    <property type="entry name" value="SH3"/>
    <property type="match status" value="1"/>
</dbReference>
<organism evidence="7 8">
    <name type="scientific">Tenebrio molitor</name>
    <name type="common">Yellow mealworm beetle</name>
    <dbReference type="NCBI Taxonomy" id="7067"/>
    <lineage>
        <taxon>Eukaryota</taxon>
        <taxon>Metazoa</taxon>
        <taxon>Ecdysozoa</taxon>
        <taxon>Arthropoda</taxon>
        <taxon>Hexapoda</taxon>
        <taxon>Insecta</taxon>
        <taxon>Pterygota</taxon>
        <taxon>Neoptera</taxon>
        <taxon>Endopterygota</taxon>
        <taxon>Coleoptera</taxon>
        <taxon>Polyphaga</taxon>
        <taxon>Cucujiformia</taxon>
        <taxon>Tenebrionidae</taxon>
        <taxon>Tenebrio</taxon>
    </lineage>
</organism>
<accession>A0A8J6H4P0</accession>